<proteinExistence type="predicted"/>
<organism evidence="2 3">
    <name type="scientific">Joostella atrarenae</name>
    <dbReference type="NCBI Taxonomy" id="679257"/>
    <lineage>
        <taxon>Bacteria</taxon>
        <taxon>Pseudomonadati</taxon>
        <taxon>Bacteroidota</taxon>
        <taxon>Flavobacteriia</taxon>
        <taxon>Flavobacteriales</taxon>
        <taxon>Flavobacteriaceae</taxon>
        <taxon>Joostella</taxon>
    </lineage>
</organism>
<evidence type="ECO:0000259" key="1">
    <source>
        <dbReference type="Pfam" id="PF04784"/>
    </source>
</evidence>
<dbReference type="InterPro" id="IPR006869">
    <property type="entry name" value="DUF547"/>
</dbReference>
<accession>A0ABS9IZ38</accession>
<dbReference type="Pfam" id="PF04784">
    <property type="entry name" value="DUF547"/>
    <property type="match status" value="1"/>
</dbReference>
<dbReference type="RefSeq" id="WP_236957340.1">
    <property type="nucleotide sequence ID" value="NZ_JAETXX010000001.1"/>
</dbReference>
<reference evidence="2 3" key="1">
    <citation type="submission" date="2021-01" db="EMBL/GenBank/DDBJ databases">
        <title>Genome sequencing of Joostella atrarenae M1-2 (= KCTC 23194).</title>
        <authorList>
            <person name="Zakaria M.R."/>
            <person name="Lam M.Q."/>
            <person name="Chong C.S."/>
        </authorList>
    </citation>
    <scope>NUCLEOTIDE SEQUENCE [LARGE SCALE GENOMIC DNA]</scope>
    <source>
        <strain evidence="2 3">M1-2</strain>
    </source>
</reference>
<feature type="domain" description="DUF547" evidence="1">
    <location>
        <begin position="69"/>
        <end position="175"/>
    </location>
</feature>
<gene>
    <name evidence="2" type="ORF">JM658_00875</name>
</gene>
<comment type="caution">
    <text evidence="2">The sequence shown here is derived from an EMBL/GenBank/DDBJ whole genome shotgun (WGS) entry which is preliminary data.</text>
</comment>
<protein>
    <submittedName>
        <fullName evidence="2">DUF547 domain-containing protein</fullName>
    </submittedName>
</protein>
<dbReference type="Proteomes" id="UP000829517">
    <property type="component" value="Unassembled WGS sequence"/>
</dbReference>
<dbReference type="PANTHER" id="PTHR46361">
    <property type="entry name" value="ELECTRON CARRIER/ PROTEIN DISULFIDE OXIDOREDUCTASE"/>
    <property type="match status" value="1"/>
</dbReference>
<sequence>MKYKLIIFLSITITVFSIEKSYTQELDHEIWNQLLKKYVSENGTVTYSNFDEDLLNTYLKELETNQPNDSWSKNKVLSYWINAYNAFTIKLILKNFPLNSIKDIKDPWNQKFIPLKDEQLISLNDIEHRILRKMNEPRIHFGINCASISCPKLLNEAFTSKNVDLQLNKASLDFINDKSKNNISTYRIVVSPIFDWFKEDFTKNQTLIEFLNKYSDTTINEHATLSYLKYNWNINGK</sequence>
<evidence type="ECO:0000313" key="2">
    <source>
        <dbReference type="EMBL" id="MCF8713368.1"/>
    </source>
</evidence>
<dbReference type="PANTHER" id="PTHR46361:SF3">
    <property type="entry name" value="ELECTRON CARRIER_ PROTEIN DISULFIDE OXIDOREDUCTASE"/>
    <property type="match status" value="1"/>
</dbReference>
<evidence type="ECO:0000313" key="3">
    <source>
        <dbReference type="Proteomes" id="UP000829517"/>
    </source>
</evidence>
<name>A0ABS9IZ38_9FLAO</name>
<keyword evidence="3" id="KW-1185">Reference proteome</keyword>
<dbReference type="EMBL" id="JAETXX010000001">
    <property type="protein sequence ID" value="MCF8713368.1"/>
    <property type="molecule type" value="Genomic_DNA"/>
</dbReference>